<dbReference type="AlphaFoldDB" id="A0A7S3SKW6"/>
<accession>A0A7S3SKW6</accession>
<evidence type="ECO:0000313" key="2">
    <source>
        <dbReference type="EMBL" id="CAE0556556.1"/>
    </source>
</evidence>
<keyword evidence="1" id="KW-0812">Transmembrane</keyword>
<sequence length="122" mass="13126">MIQYEQHLSSCMRIHIYIHIMRSDPTIVYAYARVALECCPRLAAHSVCVPAPPSSTSQQPSGLGAPFSFLCVLSLLRTQSSVSALATCSRPKCVVIVVIVVVVVVVVVVGQHIHGKSGSVHM</sequence>
<organism evidence="2">
    <name type="scientific">Emiliania huxleyi</name>
    <name type="common">Coccolithophore</name>
    <name type="synonym">Pontosphaera huxleyi</name>
    <dbReference type="NCBI Taxonomy" id="2903"/>
    <lineage>
        <taxon>Eukaryota</taxon>
        <taxon>Haptista</taxon>
        <taxon>Haptophyta</taxon>
        <taxon>Prymnesiophyceae</taxon>
        <taxon>Isochrysidales</taxon>
        <taxon>Noelaerhabdaceae</taxon>
        <taxon>Emiliania</taxon>
    </lineage>
</organism>
<gene>
    <name evidence="2" type="ORF">EHUX00137_LOCUS21874</name>
</gene>
<dbReference type="EMBL" id="HBIR01028326">
    <property type="protein sequence ID" value="CAE0556556.1"/>
    <property type="molecule type" value="Transcribed_RNA"/>
</dbReference>
<feature type="transmembrane region" description="Helical" evidence="1">
    <location>
        <begin position="93"/>
        <end position="113"/>
    </location>
</feature>
<protein>
    <submittedName>
        <fullName evidence="2">Uncharacterized protein</fullName>
    </submittedName>
</protein>
<keyword evidence="1" id="KW-1133">Transmembrane helix</keyword>
<evidence type="ECO:0000256" key="1">
    <source>
        <dbReference type="SAM" id="Phobius"/>
    </source>
</evidence>
<keyword evidence="1" id="KW-0472">Membrane</keyword>
<name>A0A7S3SKW6_EMIHU</name>
<reference evidence="2" key="1">
    <citation type="submission" date="2021-01" db="EMBL/GenBank/DDBJ databases">
        <authorList>
            <person name="Corre E."/>
            <person name="Pelletier E."/>
            <person name="Niang G."/>
            <person name="Scheremetjew M."/>
            <person name="Finn R."/>
            <person name="Kale V."/>
            <person name="Holt S."/>
            <person name="Cochrane G."/>
            <person name="Meng A."/>
            <person name="Brown T."/>
            <person name="Cohen L."/>
        </authorList>
    </citation>
    <scope>NUCLEOTIDE SEQUENCE</scope>
    <source>
        <strain evidence="2">379</strain>
    </source>
</reference>
<proteinExistence type="predicted"/>